<comment type="caution">
    <text evidence="6">The sequence shown here is derived from an EMBL/GenBank/DDBJ whole genome shotgun (WGS) entry which is preliminary data.</text>
</comment>
<dbReference type="Gene3D" id="1.25.40.20">
    <property type="entry name" value="Ankyrin repeat-containing domain"/>
    <property type="match status" value="1"/>
</dbReference>
<gene>
    <name evidence="6" type="ORF">CSOJ01_11165</name>
</gene>
<evidence type="ECO:0000256" key="1">
    <source>
        <dbReference type="ARBA" id="ARBA00022737"/>
    </source>
</evidence>
<feature type="domain" description="DUF7708" evidence="4">
    <location>
        <begin position="95"/>
        <end position="227"/>
    </location>
</feature>
<feature type="region of interest" description="Disordered" evidence="3">
    <location>
        <begin position="1"/>
        <end position="43"/>
    </location>
</feature>
<dbReference type="Proteomes" id="UP000652219">
    <property type="component" value="Unassembled WGS sequence"/>
</dbReference>
<keyword evidence="7" id="KW-1185">Reference proteome</keyword>
<dbReference type="InterPro" id="IPR036770">
    <property type="entry name" value="Ankyrin_rpt-contain_sf"/>
</dbReference>
<name>A0A8H6MP24_9PEZI</name>
<evidence type="ECO:0000259" key="5">
    <source>
        <dbReference type="Pfam" id="PF24883"/>
    </source>
</evidence>
<accession>A0A8H6MP24</accession>
<evidence type="ECO:0000313" key="7">
    <source>
        <dbReference type="Proteomes" id="UP000652219"/>
    </source>
</evidence>
<feature type="repeat" description="ANK" evidence="2">
    <location>
        <begin position="690"/>
        <end position="722"/>
    </location>
</feature>
<dbReference type="InterPro" id="IPR056884">
    <property type="entry name" value="NPHP3-like_N"/>
</dbReference>
<dbReference type="SUPFAM" id="SSF48403">
    <property type="entry name" value="Ankyrin repeat"/>
    <property type="match status" value="1"/>
</dbReference>
<evidence type="ECO:0000256" key="2">
    <source>
        <dbReference type="PROSITE-ProRule" id="PRU00023"/>
    </source>
</evidence>
<evidence type="ECO:0000256" key="3">
    <source>
        <dbReference type="SAM" id="MobiDB-lite"/>
    </source>
</evidence>
<dbReference type="InterPro" id="IPR056125">
    <property type="entry name" value="DUF7708"/>
</dbReference>
<feature type="compositionally biased region" description="Gly residues" evidence="3">
    <location>
        <begin position="1"/>
        <end position="10"/>
    </location>
</feature>
<feature type="domain" description="Nephrocystin 3-like N-terminal" evidence="5">
    <location>
        <begin position="299"/>
        <end position="404"/>
    </location>
</feature>
<dbReference type="PROSITE" id="PS50088">
    <property type="entry name" value="ANK_REPEAT"/>
    <property type="match status" value="1"/>
</dbReference>
<evidence type="ECO:0000313" key="6">
    <source>
        <dbReference type="EMBL" id="KAF6803043.1"/>
    </source>
</evidence>
<dbReference type="Pfam" id="PF24883">
    <property type="entry name" value="NPHP3_N"/>
    <property type="match status" value="1"/>
</dbReference>
<reference evidence="6 7" key="1">
    <citation type="journal article" date="2020" name="Phytopathology">
        <title>Genome Sequence Resources of Colletotrichum truncatum, C. plurivorum, C. musicola, and C. sojae: Four Species Pathogenic to Soybean (Glycine max).</title>
        <authorList>
            <person name="Rogerio F."/>
            <person name="Boufleur T.R."/>
            <person name="Ciampi-Guillardi M."/>
            <person name="Sukno S.A."/>
            <person name="Thon M.R."/>
            <person name="Massola Junior N.S."/>
            <person name="Baroncelli R."/>
        </authorList>
    </citation>
    <scope>NUCLEOTIDE SEQUENCE [LARGE SCALE GENOMIC DNA]</scope>
    <source>
        <strain evidence="6 7">LFN0009</strain>
    </source>
</reference>
<organism evidence="6 7">
    <name type="scientific">Colletotrichum sojae</name>
    <dbReference type="NCBI Taxonomy" id="2175907"/>
    <lineage>
        <taxon>Eukaryota</taxon>
        <taxon>Fungi</taxon>
        <taxon>Dikarya</taxon>
        <taxon>Ascomycota</taxon>
        <taxon>Pezizomycotina</taxon>
        <taxon>Sordariomycetes</taxon>
        <taxon>Hypocreomycetidae</taxon>
        <taxon>Glomerellales</taxon>
        <taxon>Glomerellaceae</taxon>
        <taxon>Colletotrichum</taxon>
        <taxon>Colletotrichum orchidearum species complex</taxon>
    </lineage>
</organism>
<dbReference type="PANTHER" id="PTHR10039:SF16">
    <property type="entry name" value="GPI INOSITOL-DEACYLASE"/>
    <property type="match status" value="1"/>
</dbReference>
<dbReference type="SMART" id="SM00248">
    <property type="entry name" value="ANK"/>
    <property type="match status" value="2"/>
</dbReference>
<keyword evidence="1" id="KW-0677">Repeat</keyword>
<dbReference type="EMBL" id="WIGN01000250">
    <property type="protein sequence ID" value="KAF6803043.1"/>
    <property type="molecule type" value="Genomic_DNA"/>
</dbReference>
<evidence type="ECO:0000259" key="4">
    <source>
        <dbReference type="Pfam" id="PF24809"/>
    </source>
</evidence>
<dbReference type="AlphaFoldDB" id="A0A8H6MP24"/>
<dbReference type="PANTHER" id="PTHR10039">
    <property type="entry name" value="AMELOGENIN"/>
    <property type="match status" value="1"/>
</dbReference>
<sequence>MATTGPGSGGQLPLRPGGSTTNSATPVGPPTPQPGGPTISPAPKRAEYWELVFQRLSDKDKELIEEMKTEQSVQSFISGTSPPTSAPKLEQLIKSAVGDTAVQYDPASAALPWAAVRFFIQVAVSEKEQMHHLLAVVEIVTRITSRCRVYELVYPPESLVPDCATSLQKALVNLYGAVFRAIADSYKLFARNTAMRTLHAMVNPQKTQEMMKEIDDREVALQKVTATCEAMRIANIDSTSTELVQLLERFEAPLARVNSRVAEHMERLDEGERRNLLEWISPVLYGSHHEQVRDLRTPDTCDWLLRNARFKDWYSSSTSACLLLYGIRDRLESRSSDEAFAFFYCKRDFEDRSDPVQVLKSYISATDDQDDIAKFVNTKITKHPRWSRMAPQLQQEIRSTLLLKSNGMFQWAALQVKQLLDLTTTAAIKDRLGKLPETLKDAYNEIYAKINALHSEDRKLATRAFQWVMCSRRPLTTEELVGAILVDLNRDDTSVESLQVPEIGETETLALTQNLLVLHEAPFEWVKKIWSFPHLSVVEYLEESHLDLPEAHYMAACATLKIMKILFRGYFYENVQVRGGGMFLKLSTRATSESSRYFAATCYLSFIIRIKAVKLTTPGSFGAPAISRSSLPLRILLGHASEVHINGPYTPLWPGPLAGAVCYGTHEAVQLLMDKGAKPNLTETETERYKSETLLALAADRSDLETVKLLIQGGADVNAYEAMNAEVLWPQPRLPRFKSS</sequence>
<dbReference type="Pfam" id="PF00023">
    <property type="entry name" value="Ank"/>
    <property type="match status" value="1"/>
</dbReference>
<protein>
    <recommendedName>
        <fullName evidence="8">NWD NACHT-NTPase N-terminal domain-containing protein</fullName>
    </recommendedName>
</protein>
<keyword evidence="2" id="KW-0040">ANK repeat</keyword>
<dbReference type="InterPro" id="IPR002110">
    <property type="entry name" value="Ankyrin_rpt"/>
</dbReference>
<dbReference type="PROSITE" id="PS50297">
    <property type="entry name" value="ANK_REP_REGION"/>
    <property type="match status" value="1"/>
</dbReference>
<proteinExistence type="predicted"/>
<dbReference type="Pfam" id="PF24809">
    <property type="entry name" value="DUF7708"/>
    <property type="match status" value="1"/>
</dbReference>
<evidence type="ECO:0008006" key="8">
    <source>
        <dbReference type="Google" id="ProtNLM"/>
    </source>
</evidence>